<feature type="compositionally biased region" description="Low complexity" evidence="1">
    <location>
        <begin position="24"/>
        <end position="80"/>
    </location>
</feature>
<feature type="region of interest" description="Disordered" evidence="1">
    <location>
        <begin position="243"/>
        <end position="263"/>
    </location>
</feature>
<gene>
    <name evidence="2" type="ORF">IL334_006284</name>
</gene>
<evidence type="ECO:0008006" key="4">
    <source>
        <dbReference type="Google" id="ProtNLM"/>
    </source>
</evidence>
<feature type="compositionally biased region" description="Polar residues" evidence="1">
    <location>
        <begin position="10"/>
        <end position="23"/>
    </location>
</feature>
<accession>A0ABZ1D5V4</accession>
<feature type="region of interest" description="Disordered" evidence="1">
    <location>
        <begin position="1"/>
        <end position="80"/>
    </location>
</feature>
<keyword evidence="3" id="KW-1185">Reference proteome</keyword>
<dbReference type="RefSeq" id="XP_062794039.1">
    <property type="nucleotide sequence ID" value="XM_062937988.1"/>
</dbReference>
<protein>
    <recommendedName>
        <fullName evidence="4">F-box domain-containing protein</fullName>
    </recommendedName>
</protein>
<dbReference type="InterPro" id="IPR036047">
    <property type="entry name" value="F-box-like_dom_sf"/>
</dbReference>
<evidence type="ECO:0000256" key="1">
    <source>
        <dbReference type="SAM" id="MobiDB-lite"/>
    </source>
</evidence>
<dbReference type="Proteomes" id="UP001329825">
    <property type="component" value="Chromosome 8"/>
</dbReference>
<sequence>MSEAAIPSVSGMTLSRSNSPLLDTSSTSMMASSSRPISQSRSPRTSSSPSLLDTSTLTDSSDGMRSSTSSSLLSPVTPQLQSPLLRSPTEIIQKVLVTSGGDDVSTIAIASQVCKELRSFIYENTDQALWRQIFLQHYDDPRSSGSFTEAKSSTDIDWKKKVQDRESVGRMFKDWWDDKFDEAAGHMDLIASTLLDMFLDLPPSETNLDPSVNDEPSNSTLLSTWLRSSLFSHLYRNCSLSETEPSLRPLSGQSGNPRRRSTKKVLNPTISRLHCLLPPEYNEDFKADREWRGYVREVVYSIKNYQKRNDWGPFTEEGKVDWTLVDAVSSVMMANAKDVIQHVDNSWRSAVEPMSYGVEPTRGWGFNDLRRPDDLAEGEVWDWAGVEGPWCGYYAFMDYADWVILNQPRLIFLNRQSSDLDLSTYHEAVGDLMRLDLKITQDPSKIATICPAHRMHSSSDHLPPIETTIPTSDLLPPIYFHGASIQHQNEGVQEDAMPSSAVRGVVRLTADNPPQVRWTMIIRYSGEDRWRLECVQVGGRGSKRGFFGVWMDASKGEHSPCGPAWYWKS</sequence>
<organism evidence="2 3">
    <name type="scientific">Kwoniella shivajii</name>
    <dbReference type="NCBI Taxonomy" id="564305"/>
    <lineage>
        <taxon>Eukaryota</taxon>
        <taxon>Fungi</taxon>
        <taxon>Dikarya</taxon>
        <taxon>Basidiomycota</taxon>
        <taxon>Agaricomycotina</taxon>
        <taxon>Tremellomycetes</taxon>
        <taxon>Tremellales</taxon>
        <taxon>Cryptococcaceae</taxon>
        <taxon>Kwoniella</taxon>
    </lineage>
</organism>
<dbReference type="SUPFAM" id="SSF81383">
    <property type="entry name" value="F-box domain"/>
    <property type="match status" value="1"/>
</dbReference>
<name>A0ABZ1D5V4_9TREE</name>
<proteinExistence type="predicted"/>
<dbReference type="GeneID" id="87958414"/>
<evidence type="ECO:0000313" key="3">
    <source>
        <dbReference type="Proteomes" id="UP001329825"/>
    </source>
</evidence>
<reference evidence="2 3" key="1">
    <citation type="submission" date="2024-01" db="EMBL/GenBank/DDBJ databases">
        <title>Comparative genomics of Cryptococcus and Kwoniella reveals pathogenesis evolution and contrasting modes of karyotype evolution via chromosome fusion or intercentromeric recombination.</title>
        <authorList>
            <person name="Coelho M.A."/>
            <person name="David-Palma M."/>
            <person name="Shea T."/>
            <person name="Bowers K."/>
            <person name="McGinley-Smith S."/>
            <person name="Mohammad A.W."/>
            <person name="Gnirke A."/>
            <person name="Yurkov A.M."/>
            <person name="Nowrousian M."/>
            <person name="Sun S."/>
            <person name="Cuomo C.A."/>
            <person name="Heitman J."/>
        </authorList>
    </citation>
    <scope>NUCLEOTIDE SEQUENCE [LARGE SCALE GENOMIC DNA]</scope>
    <source>
        <strain evidence="2">CBS 11374</strain>
    </source>
</reference>
<evidence type="ECO:0000313" key="2">
    <source>
        <dbReference type="EMBL" id="WRT69300.1"/>
    </source>
</evidence>
<dbReference type="EMBL" id="CP141888">
    <property type="protein sequence ID" value="WRT69300.1"/>
    <property type="molecule type" value="Genomic_DNA"/>
</dbReference>